<evidence type="ECO:0000256" key="1">
    <source>
        <dbReference type="SAM" id="SignalP"/>
    </source>
</evidence>
<keyword evidence="3" id="KW-1185">Reference proteome</keyword>
<dbReference type="Gene3D" id="3.20.20.80">
    <property type="entry name" value="Glycosidases"/>
    <property type="match status" value="1"/>
</dbReference>
<accession>A0ABY7T8I7</accession>
<feature type="signal peptide" evidence="1">
    <location>
        <begin position="1"/>
        <end position="28"/>
    </location>
</feature>
<organism evidence="2 3">
    <name type="scientific">Mucilaginibacter jinjuensis</name>
    <dbReference type="NCBI Taxonomy" id="1176721"/>
    <lineage>
        <taxon>Bacteria</taxon>
        <taxon>Pseudomonadati</taxon>
        <taxon>Bacteroidota</taxon>
        <taxon>Sphingobacteriia</taxon>
        <taxon>Sphingobacteriales</taxon>
        <taxon>Sphingobacteriaceae</taxon>
        <taxon>Mucilaginibacter</taxon>
    </lineage>
</organism>
<evidence type="ECO:0000313" key="2">
    <source>
        <dbReference type="EMBL" id="WCT12671.1"/>
    </source>
</evidence>
<feature type="chain" id="PRO_5045072170" evidence="1">
    <location>
        <begin position="29"/>
        <end position="578"/>
    </location>
</feature>
<gene>
    <name evidence="2" type="ORF">PQO05_01840</name>
</gene>
<dbReference type="InterPro" id="IPR013780">
    <property type="entry name" value="Glyco_hydro_b"/>
</dbReference>
<name>A0ABY7T8I7_9SPHI</name>
<dbReference type="Gene3D" id="2.60.40.1180">
    <property type="entry name" value="Golgi alpha-mannosidase II"/>
    <property type="match status" value="1"/>
</dbReference>
<evidence type="ECO:0000313" key="3">
    <source>
        <dbReference type="Proteomes" id="UP001216139"/>
    </source>
</evidence>
<dbReference type="SUPFAM" id="SSF51445">
    <property type="entry name" value="(Trans)glycosidases"/>
    <property type="match status" value="1"/>
</dbReference>
<dbReference type="Proteomes" id="UP001216139">
    <property type="component" value="Chromosome"/>
</dbReference>
<dbReference type="PROSITE" id="PS51257">
    <property type="entry name" value="PROKAR_LIPOPROTEIN"/>
    <property type="match status" value="1"/>
</dbReference>
<proteinExistence type="predicted"/>
<dbReference type="PANTHER" id="PTHR43576:SF3">
    <property type="entry name" value="ALPHA-L-ARABINOFURANOSIDASE C"/>
    <property type="match status" value="1"/>
</dbReference>
<protein>
    <submittedName>
        <fullName evidence="2">Alpha-L-arabinofuranosidase</fullName>
    </submittedName>
</protein>
<dbReference type="PANTHER" id="PTHR43576">
    <property type="entry name" value="ALPHA-L-ARABINOFURANOSIDASE C-RELATED"/>
    <property type="match status" value="1"/>
</dbReference>
<sequence length="578" mass="62480">MNKHPILIKPILISFLLFLGLQACTKSASLKSDGIKPDSGIVVTKPTDPAIAATQGFFLDNWQPKSLVVPMFTDVETVPTGVVDATVTIDAKDVITKVSPYLFGNNINTFMSQVVTEPALIKNITNLAPKIVRAPGGSLSDLFFWSAVPSVKPTDVPATITVMGNKLGTDTAFWYGKNTAPWTLSVDNYYQTLQTTNSTGIITINYGYARYGTSAHPDQTAAHMAAEWVRYDRGRTKFWEIGNENYGMWEAGYKIDVTQNKDGQPETLTGALYGQHFKVFADSMRKAAAEVNSTIKIGAVMTASAVLGGTIIPNWNADVLSAINSYADFYVVHNYYTPFAENSTAATILNTPATETRNMMTYIQESTSVAPKPIALSEWNIQAVGNNQDVSNIAGLHAAMVLGEVIQSKYGEASRWALAGVWNKGDDMGMFNAGDEPGGAAKWSPRPAFFYMYYFQKYFGDRMVASTVTGSTDVMSYASTFNSGQAGVVLVNKGTADHVVTLDMKNFKPGARFYYYTLKGGTDATFSRQVIVNGIGPSGVSGGPDDYVSVKPFSTNVAKGLKVNVPAYGAVFLAVEGK</sequence>
<reference evidence="2 3" key="1">
    <citation type="submission" date="2023-02" db="EMBL/GenBank/DDBJ databases">
        <title>Genome sequence of Mucilaginibacter jinjuensis strain KACC 16571.</title>
        <authorList>
            <person name="Kim S."/>
            <person name="Heo J."/>
            <person name="Kwon S.-W."/>
        </authorList>
    </citation>
    <scope>NUCLEOTIDE SEQUENCE [LARGE SCALE GENOMIC DNA]</scope>
    <source>
        <strain evidence="2 3">KACC 16571</strain>
    </source>
</reference>
<dbReference type="InterPro" id="IPR017853">
    <property type="entry name" value="GH"/>
</dbReference>
<dbReference type="RefSeq" id="WP_273630934.1">
    <property type="nucleotide sequence ID" value="NZ_CP117167.1"/>
</dbReference>
<dbReference type="EMBL" id="CP117167">
    <property type="protein sequence ID" value="WCT12671.1"/>
    <property type="molecule type" value="Genomic_DNA"/>
</dbReference>
<keyword evidence="1" id="KW-0732">Signal</keyword>